<accession>A0A0F9T0Z0</accession>
<dbReference type="EMBL" id="LAZR01000353">
    <property type="protein sequence ID" value="KKN72914.1"/>
    <property type="molecule type" value="Genomic_DNA"/>
</dbReference>
<name>A0A0F9T0Z0_9ZZZZ</name>
<organism evidence="1">
    <name type="scientific">marine sediment metagenome</name>
    <dbReference type="NCBI Taxonomy" id="412755"/>
    <lineage>
        <taxon>unclassified sequences</taxon>
        <taxon>metagenomes</taxon>
        <taxon>ecological metagenomes</taxon>
    </lineage>
</organism>
<gene>
    <name evidence="1" type="ORF">LCGC14_0406180</name>
</gene>
<protein>
    <submittedName>
        <fullName evidence="1">Uncharacterized protein</fullName>
    </submittedName>
</protein>
<sequence>MWVVCAQCGRDFVFNGGTDTATYRICRDCRSKPKKGANPQPSKFTYIVRPIGE</sequence>
<proteinExistence type="predicted"/>
<dbReference type="AlphaFoldDB" id="A0A0F9T0Z0"/>
<reference evidence="1" key="1">
    <citation type="journal article" date="2015" name="Nature">
        <title>Complex archaea that bridge the gap between prokaryotes and eukaryotes.</title>
        <authorList>
            <person name="Spang A."/>
            <person name="Saw J.H."/>
            <person name="Jorgensen S.L."/>
            <person name="Zaremba-Niedzwiedzka K."/>
            <person name="Martijn J."/>
            <person name="Lind A.E."/>
            <person name="van Eijk R."/>
            <person name="Schleper C."/>
            <person name="Guy L."/>
            <person name="Ettema T.J."/>
        </authorList>
    </citation>
    <scope>NUCLEOTIDE SEQUENCE</scope>
</reference>
<comment type="caution">
    <text evidence="1">The sequence shown here is derived from an EMBL/GenBank/DDBJ whole genome shotgun (WGS) entry which is preliminary data.</text>
</comment>
<evidence type="ECO:0000313" key="1">
    <source>
        <dbReference type="EMBL" id="KKN72914.1"/>
    </source>
</evidence>